<dbReference type="EMBL" id="UINC01102323">
    <property type="protein sequence ID" value="SVC63853.1"/>
    <property type="molecule type" value="Genomic_DNA"/>
</dbReference>
<accession>A0A382NRP1</accession>
<feature type="non-terminal residue" evidence="4">
    <location>
        <position position="292"/>
    </location>
</feature>
<dbReference type="Pfam" id="PF22725">
    <property type="entry name" value="GFO_IDH_MocA_C3"/>
    <property type="match status" value="1"/>
</dbReference>
<dbReference type="InterPro" id="IPR050463">
    <property type="entry name" value="Gfo/Idh/MocA_oxidrdct_glycsds"/>
</dbReference>
<evidence type="ECO:0000259" key="2">
    <source>
        <dbReference type="Pfam" id="PF01408"/>
    </source>
</evidence>
<dbReference type="GO" id="GO:0000166">
    <property type="term" value="F:nucleotide binding"/>
    <property type="evidence" value="ECO:0007669"/>
    <property type="project" value="InterPro"/>
</dbReference>
<evidence type="ECO:0000256" key="1">
    <source>
        <dbReference type="ARBA" id="ARBA00023002"/>
    </source>
</evidence>
<sequence>MRFGIIGCGSIAANSFAPSLVNSDELDLVAVCRRDADKAQEFAERFGGCVHYTSAAALLADDSVEAVVVSTPTDTHCEYTLAAAAAGKHVMCEKPMARDRHEARCMIEACRDAGVTLGVAYRRRLFPQVLEAKKQLAAGTIGPTVCTRSHYSGGGGFGSGAWQRQPVIGGALMEMAVHRIEVLLNLADTEPIEVCGLVETVRFKDWEVDDSDALLLGFADGTIGVHSTILTSKPRRDTAQVDGTDGRIVIDGLEFGGDSIEVETEAGREKVPVTPLQAPYFDQPMLEDLAVA</sequence>
<name>A0A382NRP1_9ZZZZ</name>
<evidence type="ECO:0000313" key="4">
    <source>
        <dbReference type="EMBL" id="SVC63853.1"/>
    </source>
</evidence>
<feature type="domain" description="Gfo/Idh/MocA-like oxidoreductase N-terminal" evidence="2">
    <location>
        <begin position="1"/>
        <end position="121"/>
    </location>
</feature>
<dbReference type="InterPro" id="IPR055170">
    <property type="entry name" value="GFO_IDH_MocA-like_dom"/>
</dbReference>
<dbReference type="SUPFAM" id="SSF51735">
    <property type="entry name" value="NAD(P)-binding Rossmann-fold domains"/>
    <property type="match status" value="1"/>
</dbReference>
<dbReference type="Pfam" id="PF01408">
    <property type="entry name" value="GFO_IDH_MocA"/>
    <property type="match status" value="1"/>
</dbReference>
<dbReference type="Gene3D" id="3.40.50.720">
    <property type="entry name" value="NAD(P)-binding Rossmann-like Domain"/>
    <property type="match status" value="1"/>
</dbReference>
<dbReference type="InterPro" id="IPR036291">
    <property type="entry name" value="NAD(P)-bd_dom_sf"/>
</dbReference>
<gene>
    <name evidence="4" type="ORF">METZ01_LOCUS316707</name>
</gene>
<evidence type="ECO:0000259" key="3">
    <source>
        <dbReference type="Pfam" id="PF22725"/>
    </source>
</evidence>
<feature type="domain" description="GFO/IDH/MocA-like oxidoreductase" evidence="3">
    <location>
        <begin position="130"/>
        <end position="249"/>
    </location>
</feature>
<dbReference type="PANTHER" id="PTHR43818">
    <property type="entry name" value="BCDNA.GH03377"/>
    <property type="match status" value="1"/>
</dbReference>
<dbReference type="PANTHER" id="PTHR43818:SF11">
    <property type="entry name" value="BCDNA.GH03377"/>
    <property type="match status" value="1"/>
</dbReference>
<proteinExistence type="predicted"/>
<dbReference type="SUPFAM" id="SSF55347">
    <property type="entry name" value="Glyceraldehyde-3-phosphate dehydrogenase-like, C-terminal domain"/>
    <property type="match status" value="1"/>
</dbReference>
<dbReference type="Gene3D" id="3.30.360.10">
    <property type="entry name" value="Dihydrodipicolinate Reductase, domain 2"/>
    <property type="match status" value="1"/>
</dbReference>
<protein>
    <submittedName>
        <fullName evidence="4">Uncharacterized protein</fullName>
    </submittedName>
</protein>
<organism evidence="4">
    <name type="scientific">marine metagenome</name>
    <dbReference type="NCBI Taxonomy" id="408172"/>
    <lineage>
        <taxon>unclassified sequences</taxon>
        <taxon>metagenomes</taxon>
        <taxon>ecological metagenomes</taxon>
    </lineage>
</organism>
<dbReference type="InterPro" id="IPR000683">
    <property type="entry name" value="Gfo/Idh/MocA-like_OxRdtase_N"/>
</dbReference>
<keyword evidence="1" id="KW-0560">Oxidoreductase</keyword>
<dbReference type="AlphaFoldDB" id="A0A382NRP1"/>
<dbReference type="GO" id="GO:0016491">
    <property type="term" value="F:oxidoreductase activity"/>
    <property type="evidence" value="ECO:0007669"/>
    <property type="project" value="UniProtKB-KW"/>
</dbReference>
<reference evidence="4" key="1">
    <citation type="submission" date="2018-05" db="EMBL/GenBank/DDBJ databases">
        <authorList>
            <person name="Lanie J.A."/>
            <person name="Ng W.-L."/>
            <person name="Kazmierczak K.M."/>
            <person name="Andrzejewski T.M."/>
            <person name="Davidsen T.M."/>
            <person name="Wayne K.J."/>
            <person name="Tettelin H."/>
            <person name="Glass J.I."/>
            <person name="Rusch D."/>
            <person name="Podicherti R."/>
            <person name="Tsui H.-C.T."/>
            <person name="Winkler M.E."/>
        </authorList>
    </citation>
    <scope>NUCLEOTIDE SEQUENCE</scope>
</reference>